<dbReference type="EMBL" id="PJQD01000023">
    <property type="protein sequence ID" value="POY74638.1"/>
    <property type="molecule type" value="Genomic_DNA"/>
</dbReference>
<dbReference type="PROSITE" id="PS00216">
    <property type="entry name" value="SUGAR_TRANSPORT_1"/>
    <property type="match status" value="1"/>
</dbReference>
<feature type="compositionally biased region" description="Basic and acidic residues" evidence="5">
    <location>
        <begin position="528"/>
        <end position="540"/>
    </location>
</feature>
<dbReference type="Gene3D" id="1.20.1250.20">
    <property type="entry name" value="MFS general substrate transporter like domains"/>
    <property type="match status" value="2"/>
</dbReference>
<dbReference type="InterPro" id="IPR020846">
    <property type="entry name" value="MFS_dom"/>
</dbReference>
<evidence type="ECO:0000256" key="1">
    <source>
        <dbReference type="ARBA" id="ARBA00004141"/>
    </source>
</evidence>
<protein>
    <submittedName>
        <fullName evidence="8">Inorganic phosphate (Pi) transporter, also low-affinity manganese transporter</fullName>
    </submittedName>
</protein>
<dbReference type="Pfam" id="PF00083">
    <property type="entry name" value="Sugar_tr"/>
    <property type="match status" value="1"/>
</dbReference>
<reference evidence="8 9" key="1">
    <citation type="journal article" date="2018" name="Front. Microbiol.">
        <title>Prospects for Fungal Bioremediation of Acidic Radioactive Waste Sites: Characterization and Genome Sequence of Rhodotorula taiwanensis MD1149.</title>
        <authorList>
            <person name="Tkavc R."/>
            <person name="Matrosova V.Y."/>
            <person name="Grichenko O.E."/>
            <person name="Gostincar C."/>
            <person name="Volpe R.P."/>
            <person name="Klimenkova P."/>
            <person name="Gaidamakova E.K."/>
            <person name="Zhou C.E."/>
            <person name="Stewart B.J."/>
            <person name="Lyman M.G."/>
            <person name="Malfatti S.A."/>
            <person name="Rubinfeld B."/>
            <person name="Courtot M."/>
            <person name="Singh J."/>
            <person name="Dalgard C.L."/>
            <person name="Hamilton T."/>
            <person name="Frey K.G."/>
            <person name="Gunde-Cimerman N."/>
            <person name="Dugan L."/>
            <person name="Daly M.J."/>
        </authorList>
    </citation>
    <scope>NUCLEOTIDE SEQUENCE [LARGE SCALE GENOMIC DNA]</scope>
    <source>
        <strain evidence="8 9">MD1149</strain>
    </source>
</reference>
<dbReference type="CDD" id="cd17364">
    <property type="entry name" value="MFS_PhT"/>
    <property type="match status" value="1"/>
</dbReference>
<evidence type="ECO:0000259" key="7">
    <source>
        <dbReference type="PROSITE" id="PS50850"/>
    </source>
</evidence>
<dbReference type="STRING" id="741276.A0A2S5BD03"/>
<accession>A0A2S5BD03</accession>
<feature type="transmembrane region" description="Helical" evidence="6">
    <location>
        <begin position="363"/>
        <end position="388"/>
    </location>
</feature>
<dbReference type="Proteomes" id="UP000237144">
    <property type="component" value="Unassembled WGS sequence"/>
</dbReference>
<evidence type="ECO:0000256" key="3">
    <source>
        <dbReference type="ARBA" id="ARBA00022989"/>
    </source>
</evidence>
<comment type="subcellular location">
    <subcellularLocation>
        <location evidence="1">Membrane</location>
        <topology evidence="1">Multi-pass membrane protein</topology>
    </subcellularLocation>
</comment>
<keyword evidence="4 6" id="KW-0472">Membrane</keyword>
<sequence length="550" mass="59500">MSDIETKEATYSQASLHAPVDLNARRRAALAEIDNAKFGWFHVRACATAGVGFFTDAYDIFAINLAAGMIGYVYNMGSHKGALTPNQDLGLKIATPVGTLVGQLLFGYLADVVGRKKMYGLELIIIIIATLGQAVAGHGPAVSIIGVLVMWRFIMGVGIGGDYPLSSVITSEFAATRIRGRMMVATFWSQGWGQLAAALVALASLAAFKKQIINDPAGYAHHLDFVWRLVIGLGAVPGAVALYFRLTLPETPRFTMDVERNIKQASSDVDAFLQTGGYVTDQTPAVAGPIAAPKASRRDFFGYFSKYENFKLLFGTAFTWFALDVAFYGLGLNSSIILNAIGYGSPKSGTASEKRYYTLHNNAVGNIIITVAGLIPGFWASFALIDFWGRRPIQIMGFAVLTITLTSMGFGYHRLKDHSVGAFVFLYCITNFFQNFGPNTTTFVIPGEVFPTRYRSTAHGISAGSGKAGAIIAQIMAFKLRVISSVSLKDRGGTNNWVPHVIEIFALFMLLGLIVSIWATPETKGKSLEELSGEDQEHFIQDTPTGAARV</sequence>
<comment type="caution">
    <text evidence="8">The sequence shown here is derived from an EMBL/GenBank/DDBJ whole genome shotgun (WGS) entry which is preliminary data.</text>
</comment>
<evidence type="ECO:0000256" key="6">
    <source>
        <dbReference type="SAM" id="Phobius"/>
    </source>
</evidence>
<feature type="transmembrane region" description="Helical" evidence="6">
    <location>
        <begin position="312"/>
        <end position="343"/>
    </location>
</feature>
<dbReference type="GO" id="GO:0022857">
    <property type="term" value="F:transmembrane transporter activity"/>
    <property type="evidence" value="ECO:0007669"/>
    <property type="project" value="InterPro"/>
</dbReference>
<proteinExistence type="predicted"/>
<evidence type="ECO:0000256" key="4">
    <source>
        <dbReference type="ARBA" id="ARBA00023136"/>
    </source>
</evidence>
<feature type="region of interest" description="Disordered" evidence="5">
    <location>
        <begin position="528"/>
        <end position="550"/>
    </location>
</feature>
<feature type="domain" description="Major facilitator superfamily (MFS) profile" evidence="7">
    <location>
        <begin position="45"/>
        <end position="524"/>
    </location>
</feature>
<dbReference type="InterPro" id="IPR005828">
    <property type="entry name" value="MFS_sugar_transport-like"/>
</dbReference>
<keyword evidence="2 6" id="KW-0812">Transmembrane</keyword>
<evidence type="ECO:0000313" key="8">
    <source>
        <dbReference type="EMBL" id="POY74638.1"/>
    </source>
</evidence>
<dbReference type="SUPFAM" id="SSF103473">
    <property type="entry name" value="MFS general substrate transporter"/>
    <property type="match status" value="1"/>
</dbReference>
<dbReference type="InterPro" id="IPR036259">
    <property type="entry name" value="MFS_trans_sf"/>
</dbReference>
<feature type="transmembrane region" description="Helical" evidence="6">
    <location>
        <begin position="225"/>
        <end position="246"/>
    </location>
</feature>
<evidence type="ECO:0000256" key="2">
    <source>
        <dbReference type="ARBA" id="ARBA00022692"/>
    </source>
</evidence>
<dbReference type="AlphaFoldDB" id="A0A2S5BD03"/>
<name>A0A2S5BD03_9BASI</name>
<dbReference type="PROSITE" id="PS50850">
    <property type="entry name" value="MFS"/>
    <property type="match status" value="1"/>
</dbReference>
<dbReference type="InterPro" id="IPR005829">
    <property type="entry name" value="Sugar_transporter_CS"/>
</dbReference>
<dbReference type="OrthoDB" id="433512at2759"/>
<evidence type="ECO:0000256" key="5">
    <source>
        <dbReference type="SAM" id="MobiDB-lite"/>
    </source>
</evidence>
<dbReference type="PANTHER" id="PTHR24064">
    <property type="entry name" value="SOLUTE CARRIER FAMILY 22 MEMBER"/>
    <property type="match status" value="1"/>
</dbReference>
<dbReference type="GO" id="GO:0016020">
    <property type="term" value="C:membrane"/>
    <property type="evidence" value="ECO:0007669"/>
    <property type="project" value="UniProtKB-SubCell"/>
</dbReference>
<feature type="transmembrane region" description="Helical" evidence="6">
    <location>
        <begin position="182"/>
        <end position="205"/>
    </location>
</feature>
<gene>
    <name evidence="8" type="ORF">BMF94_2399</name>
</gene>
<organism evidence="8 9">
    <name type="scientific">Rhodotorula taiwanensis</name>
    <dbReference type="NCBI Taxonomy" id="741276"/>
    <lineage>
        <taxon>Eukaryota</taxon>
        <taxon>Fungi</taxon>
        <taxon>Dikarya</taxon>
        <taxon>Basidiomycota</taxon>
        <taxon>Pucciniomycotina</taxon>
        <taxon>Microbotryomycetes</taxon>
        <taxon>Sporidiobolales</taxon>
        <taxon>Sporidiobolaceae</taxon>
        <taxon>Rhodotorula</taxon>
    </lineage>
</organism>
<evidence type="ECO:0000313" key="9">
    <source>
        <dbReference type="Proteomes" id="UP000237144"/>
    </source>
</evidence>
<keyword evidence="3 6" id="KW-1133">Transmembrane helix</keyword>
<dbReference type="PROSITE" id="PS00217">
    <property type="entry name" value="SUGAR_TRANSPORT_2"/>
    <property type="match status" value="1"/>
</dbReference>
<feature type="transmembrane region" description="Helical" evidence="6">
    <location>
        <begin position="118"/>
        <end position="136"/>
    </location>
</feature>
<feature type="transmembrane region" description="Helical" evidence="6">
    <location>
        <begin position="395"/>
        <end position="413"/>
    </location>
</feature>
<keyword evidence="9" id="KW-1185">Reference proteome</keyword>
<feature type="transmembrane region" description="Helical" evidence="6">
    <location>
        <begin position="497"/>
        <end position="519"/>
    </location>
</feature>